<proteinExistence type="predicted"/>
<dbReference type="SUPFAM" id="SSF56019">
    <property type="entry name" value="The spindle assembly checkpoint protein mad2"/>
    <property type="match status" value="1"/>
</dbReference>
<dbReference type="InterPro" id="IPR051294">
    <property type="entry name" value="HORMA_MeioticProgression"/>
</dbReference>
<dbReference type="GO" id="GO:0005634">
    <property type="term" value="C:nucleus"/>
    <property type="evidence" value="ECO:0007669"/>
    <property type="project" value="UniProtKB-SubCell"/>
</dbReference>
<dbReference type="GO" id="GO:0005694">
    <property type="term" value="C:chromosome"/>
    <property type="evidence" value="ECO:0007669"/>
    <property type="project" value="UniProtKB-SubCell"/>
</dbReference>
<dbReference type="PROSITE" id="PS50815">
    <property type="entry name" value="HORMA"/>
    <property type="match status" value="1"/>
</dbReference>
<gene>
    <name evidence="8" type="ORF">Ctob_001630</name>
</gene>
<dbReference type="EMBL" id="JWZX01003125">
    <property type="protein sequence ID" value="KOO24108.1"/>
    <property type="molecule type" value="Genomic_DNA"/>
</dbReference>
<feature type="region of interest" description="Disordered" evidence="6">
    <location>
        <begin position="349"/>
        <end position="461"/>
    </location>
</feature>
<dbReference type="AlphaFoldDB" id="A0A0M0JD06"/>
<comment type="caution">
    <text evidence="8">The sequence shown here is derived from an EMBL/GenBank/DDBJ whole genome shotgun (WGS) entry which is preliminary data.</text>
</comment>
<name>A0A0M0JD06_9EUKA</name>
<feature type="domain" description="HORMA" evidence="7">
    <location>
        <begin position="17"/>
        <end position="237"/>
    </location>
</feature>
<dbReference type="Pfam" id="PF02301">
    <property type="entry name" value="HORMA"/>
    <property type="match status" value="1"/>
</dbReference>
<organism evidence="8 9">
    <name type="scientific">Chrysochromulina tobinii</name>
    <dbReference type="NCBI Taxonomy" id="1460289"/>
    <lineage>
        <taxon>Eukaryota</taxon>
        <taxon>Haptista</taxon>
        <taxon>Haptophyta</taxon>
        <taxon>Prymnesiophyceae</taxon>
        <taxon>Prymnesiales</taxon>
        <taxon>Chrysochromulinaceae</taxon>
        <taxon>Chrysochromulina</taxon>
    </lineage>
</organism>
<dbReference type="GO" id="GO:0051321">
    <property type="term" value="P:meiotic cell cycle"/>
    <property type="evidence" value="ECO:0007669"/>
    <property type="project" value="UniProtKB-KW"/>
</dbReference>
<evidence type="ECO:0000256" key="4">
    <source>
        <dbReference type="ARBA" id="ARBA00023242"/>
    </source>
</evidence>
<evidence type="ECO:0000256" key="5">
    <source>
        <dbReference type="ARBA" id="ARBA00023254"/>
    </source>
</evidence>
<evidence type="ECO:0000256" key="1">
    <source>
        <dbReference type="ARBA" id="ARBA00004123"/>
    </source>
</evidence>
<evidence type="ECO:0000256" key="6">
    <source>
        <dbReference type="SAM" id="MobiDB-lite"/>
    </source>
</evidence>
<dbReference type="InterPro" id="IPR003511">
    <property type="entry name" value="HORMA_dom"/>
</dbReference>
<protein>
    <submittedName>
        <fullName evidence="8">Horma domain-containing protein</fullName>
    </submittedName>
</protein>
<dbReference type="PANTHER" id="PTHR48225">
    <property type="entry name" value="HORMA DOMAIN-CONTAINING PROTEIN 1"/>
    <property type="match status" value="1"/>
</dbReference>
<dbReference type="OrthoDB" id="1928087at2759"/>
<dbReference type="Gene3D" id="3.30.900.10">
    <property type="entry name" value="HORMA domain"/>
    <property type="match status" value="1"/>
</dbReference>
<evidence type="ECO:0000313" key="9">
    <source>
        <dbReference type="Proteomes" id="UP000037460"/>
    </source>
</evidence>
<feature type="compositionally biased region" description="Low complexity" evidence="6">
    <location>
        <begin position="363"/>
        <end position="374"/>
    </location>
</feature>
<keyword evidence="5" id="KW-0469">Meiosis</keyword>
<dbReference type="Proteomes" id="UP000037460">
    <property type="component" value="Unassembled WGS sequence"/>
</dbReference>
<dbReference type="PANTHER" id="PTHR48225:SF7">
    <property type="entry name" value="MEIOSIS-SPECIFIC PROTEIN HOP1"/>
    <property type="match status" value="1"/>
</dbReference>
<comment type="subcellular location">
    <subcellularLocation>
        <location evidence="2">Chromosome</location>
    </subcellularLocation>
    <subcellularLocation>
        <location evidence="1">Nucleus</location>
    </subcellularLocation>
</comment>
<sequence length="461" mass="49794">MPSATSTATAEATATEVQSLAVIRNLLRLNVSQILYARGCLPESDFETKDVEGMRVQSLGGPEISKTAETLIAWIEKGIFSALSKRFLEKAVLCFSEDEAGKHVLEAWVLSIAWEVDEQGVEKPTITFGPDKRRAAALTGVLEPQAKVTKARVRQMSSLMLRQISLMLCTLPALPSNHFVFMRLLYRDGLTPADYEPSGFESAAADDRASLCFLTKPMQLTVAQPVATGHHSYRMHVVSSFLEDDAFAPSGLKRKAPAGPREQQSWQLDLGASVAGELGAHADELDEPTMTEYVACARRLVEEEEEGAPFTSVALARELGCSRAGAERVLHVLERERLLTEFRPRESARLVQRTGRTVKGTDDGSQSQSDGSQSPHPSARCSAAAAATTTPGTFEIGATAAMTPGRLLKKARRAEEEEEEAPASRKVSATVLTVPSQPPAPAPRASKTPMPARTSSGRGRP</sequence>
<keyword evidence="4" id="KW-0539">Nucleus</keyword>
<keyword evidence="9" id="KW-1185">Reference proteome</keyword>
<evidence type="ECO:0000259" key="7">
    <source>
        <dbReference type="PROSITE" id="PS50815"/>
    </source>
</evidence>
<keyword evidence="3" id="KW-0158">Chromosome</keyword>
<dbReference type="InterPro" id="IPR036570">
    <property type="entry name" value="HORMA_dom_sf"/>
</dbReference>
<accession>A0A0M0JD06</accession>
<evidence type="ECO:0000313" key="8">
    <source>
        <dbReference type="EMBL" id="KOO24108.1"/>
    </source>
</evidence>
<evidence type="ECO:0000256" key="3">
    <source>
        <dbReference type="ARBA" id="ARBA00022454"/>
    </source>
</evidence>
<evidence type="ECO:0000256" key="2">
    <source>
        <dbReference type="ARBA" id="ARBA00004286"/>
    </source>
</evidence>
<reference evidence="9" key="1">
    <citation type="journal article" date="2015" name="PLoS Genet.">
        <title>Genome Sequence and Transcriptome Analyses of Chrysochromulina tobin: Metabolic Tools for Enhanced Algal Fitness in the Prominent Order Prymnesiales (Haptophyceae).</title>
        <authorList>
            <person name="Hovde B.T."/>
            <person name="Deodato C.R."/>
            <person name="Hunsperger H.M."/>
            <person name="Ryken S.A."/>
            <person name="Yost W."/>
            <person name="Jha R.K."/>
            <person name="Patterson J."/>
            <person name="Monnat R.J. Jr."/>
            <person name="Barlow S.B."/>
            <person name="Starkenburg S.R."/>
            <person name="Cattolico R.A."/>
        </authorList>
    </citation>
    <scope>NUCLEOTIDE SEQUENCE</scope>
    <source>
        <strain evidence="9">CCMP291</strain>
    </source>
</reference>